<protein>
    <recommendedName>
        <fullName evidence="2">histidine kinase</fullName>
        <ecNumber evidence="2">2.7.13.3</ecNumber>
    </recommendedName>
</protein>
<evidence type="ECO:0000256" key="14">
    <source>
        <dbReference type="ARBA" id="ARBA00023026"/>
    </source>
</evidence>
<dbReference type="GO" id="GO:0004673">
    <property type="term" value="F:protein histidine kinase activity"/>
    <property type="evidence" value="ECO:0007669"/>
    <property type="project" value="UniProtKB-EC"/>
</dbReference>
<evidence type="ECO:0000256" key="4">
    <source>
        <dbReference type="ARBA" id="ARBA00022553"/>
    </source>
</evidence>
<dbReference type="InterPro" id="IPR036890">
    <property type="entry name" value="HATPase_C_sf"/>
</dbReference>
<evidence type="ECO:0000256" key="13">
    <source>
        <dbReference type="ARBA" id="ARBA00022991"/>
    </source>
</evidence>
<dbReference type="Gene3D" id="3.30.565.10">
    <property type="entry name" value="Histidine kinase-like ATPase, C-terminal domain"/>
    <property type="match status" value="1"/>
</dbReference>
<reference evidence="19" key="1">
    <citation type="journal article" date="2019" name="Int. J. Syst. Evol. Microbiol.">
        <title>The Global Catalogue of Microorganisms (GCM) 10K type strain sequencing project: providing services to taxonomists for standard genome sequencing and annotation.</title>
        <authorList>
            <consortium name="The Broad Institute Genomics Platform"/>
            <consortium name="The Broad Institute Genome Sequencing Center for Infectious Disease"/>
            <person name="Wu L."/>
            <person name="Ma J."/>
        </authorList>
    </citation>
    <scope>NUCLEOTIDE SEQUENCE [LARGE SCALE GENOMIC DNA]</scope>
    <source>
        <strain evidence="19">CGMCC 4.7283</strain>
    </source>
</reference>
<proteinExistence type="predicted"/>
<dbReference type="Gene3D" id="3.30.450.20">
    <property type="entry name" value="PAS domain"/>
    <property type="match status" value="1"/>
</dbReference>
<dbReference type="PROSITE" id="PS50112">
    <property type="entry name" value="PAS"/>
    <property type="match status" value="1"/>
</dbReference>
<evidence type="ECO:0000256" key="15">
    <source>
        <dbReference type="ARBA" id="ARBA00023170"/>
    </source>
</evidence>
<dbReference type="SMART" id="SM00086">
    <property type="entry name" value="PAC"/>
    <property type="match status" value="1"/>
</dbReference>
<feature type="domain" description="PAS" evidence="16">
    <location>
        <begin position="14"/>
        <end position="84"/>
    </location>
</feature>
<evidence type="ECO:0000256" key="12">
    <source>
        <dbReference type="ARBA" id="ARBA00022840"/>
    </source>
</evidence>
<dbReference type="EMBL" id="JBHSGI010000024">
    <property type="protein sequence ID" value="MFC4670465.1"/>
    <property type="molecule type" value="Genomic_DNA"/>
</dbReference>
<evidence type="ECO:0000256" key="10">
    <source>
        <dbReference type="ARBA" id="ARBA00022741"/>
    </source>
</evidence>
<evidence type="ECO:0000256" key="1">
    <source>
        <dbReference type="ARBA" id="ARBA00000085"/>
    </source>
</evidence>
<evidence type="ECO:0000313" key="18">
    <source>
        <dbReference type="EMBL" id="MFC4670465.1"/>
    </source>
</evidence>
<dbReference type="InterPro" id="IPR000014">
    <property type="entry name" value="PAS"/>
</dbReference>
<keyword evidence="10" id="KW-0547">Nucleotide-binding</keyword>
<dbReference type="Proteomes" id="UP001595973">
    <property type="component" value="Unassembled WGS sequence"/>
</dbReference>
<accession>A0ABV9KJV7</accession>
<dbReference type="PANTHER" id="PTHR41523:SF8">
    <property type="entry name" value="ETHYLENE RESPONSE SENSOR PROTEIN"/>
    <property type="match status" value="1"/>
</dbReference>
<keyword evidence="11 18" id="KW-0418">Kinase</keyword>
<dbReference type="PROSITE" id="PS50113">
    <property type="entry name" value="PAC"/>
    <property type="match status" value="1"/>
</dbReference>
<dbReference type="InterPro" id="IPR000700">
    <property type="entry name" value="PAS-assoc_C"/>
</dbReference>
<dbReference type="Pfam" id="PF07536">
    <property type="entry name" value="HWE_HK"/>
    <property type="match status" value="1"/>
</dbReference>
<keyword evidence="9" id="KW-0677">Repeat</keyword>
<keyword evidence="8 18" id="KW-0808">Transferase</keyword>
<sequence length="334" mass="37321">MPWGQFDRQRQAITTETYRAILEGVPAMLWLGDAQGKCLYLNRAQREFWGISNEAIADFDWSHTLHPDDIPALQKAFAEAMARQQSFEVEARYKRADGNYRTLHTSANPRFSASGEFLGMSGVNVDVTERRASEQRVKILTGELSHRIKNLFSVVGALISITRRENPLATEAFEDLHGRLLALSTAYQGTQDTAEHPSPKNLGDLVELTLAPFRKTGQITIRGLEIQLSRRATAAIALILNELATNSAKYGSLSGSGSLDITVDHVDQEWVLVTWTEHGVEYTDPSSCKSGFGSRLLDFTTQDIGAELTRHWEDHSFKIRIRIPRTAFEGAEQS</sequence>
<keyword evidence="15" id="KW-0675">Receptor</keyword>
<keyword evidence="7" id="KW-0288">FMN</keyword>
<evidence type="ECO:0000256" key="8">
    <source>
        <dbReference type="ARBA" id="ARBA00022679"/>
    </source>
</evidence>
<keyword evidence="13" id="KW-0157">Chromophore</keyword>
<dbReference type="InterPro" id="IPR035965">
    <property type="entry name" value="PAS-like_dom_sf"/>
</dbReference>
<evidence type="ECO:0000256" key="11">
    <source>
        <dbReference type="ARBA" id="ARBA00022777"/>
    </source>
</evidence>
<dbReference type="NCBIfam" id="TIGR00229">
    <property type="entry name" value="sensory_box"/>
    <property type="match status" value="1"/>
</dbReference>
<evidence type="ECO:0000256" key="7">
    <source>
        <dbReference type="ARBA" id="ARBA00022643"/>
    </source>
</evidence>
<evidence type="ECO:0000313" key="19">
    <source>
        <dbReference type="Proteomes" id="UP001595973"/>
    </source>
</evidence>
<keyword evidence="5" id="KW-0716">Sensory transduction</keyword>
<evidence type="ECO:0000259" key="16">
    <source>
        <dbReference type="PROSITE" id="PS50112"/>
    </source>
</evidence>
<comment type="catalytic activity">
    <reaction evidence="1">
        <text>ATP + protein L-histidine = ADP + protein N-phospho-L-histidine.</text>
        <dbReference type="EC" id="2.7.13.3"/>
    </reaction>
</comment>
<dbReference type="InterPro" id="IPR001610">
    <property type="entry name" value="PAC"/>
</dbReference>
<keyword evidence="19" id="KW-1185">Reference proteome</keyword>
<dbReference type="CDD" id="cd00130">
    <property type="entry name" value="PAS"/>
    <property type="match status" value="1"/>
</dbReference>
<dbReference type="InterPro" id="IPR013655">
    <property type="entry name" value="PAS_fold_3"/>
</dbReference>
<evidence type="ECO:0000256" key="2">
    <source>
        <dbReference type="ARBA" id="ARBA00012438"/>
    </source>
</evidence>
<dbReference type="PANTHER" id="PTHR41523">
    <property type="entry name" value="TWO-COMPONENT SYSTEM SENSOR PROTEIN"/>
    <property type="match status" value="1"/>
</dbReference>
<feature type="domain" description="PAC" evidence="17">
    <location>
        <begin position="87"/>
        <end position="139"/>
    </location>
</feature>
<dbReference type="RefSeq" id="WP_380719484.1">
    <property type="nucleotide sequence ID" value="NZ_JBHSGI010000024.1"/>
</dbReference>
<evidence type="ECO:0000256" key="3">
    <source>
        <dbReference type="ARBA" id="ARBA00022543"/>
    </source>
</evidence>
<keyword evidence="12" id="KW-0067">ATP-binding</keyword>
<name>A0ABV9KJV7_9RHOB</name>
<dbReference type="InterPro" id="IPR011102">
    <property type="entry name" value="Sig_transdc_His_kinase_HWE"/>
</dbReference>
<dbReference type="EC" id="2.7.13.3" evidence="2"/>
<organism evidence="18 19">
    <name type="scientific">Seohaeicola nanhaiensis</name>
    <dbReference type="NCBI Taxonomy" id="1387282"/>
    <lineage>
        <taxon>Bacteria</taxon>
        <taxon>Pseudomonadati</taxon>
        <taxon>Pseudomonadota</taxon>
        <taxon>Alphaproteobacteria</taxon>
        <taxon>Rhodobacterales</taxon>
        <taxon>Roseobacteraceae</taxon>
        <taxon>Seohaeicola</taxon>
    </lineage>
</organism>
<evidence type="ECO:0000256" key="5">
    <source>
        <dbReference type="ARBA" id="ARBA00022606"/>
    </source>
</evidence>
<comment type="caution">
    <text evidence="18">The sequence shown here is derived from an EMBL/GenBank/DDBJ whole genome shotgun (WGS) entry which is preliminary data.</text>
</comment>
<keyword evidence="14" id="KW-0843">Virulence</keyword>
<dbReference type="SMART" id="SM00911">
    <property type="entry name" value="HWE_HK"/>
    <property type="match status" value="1"/>
</dbReference>
<dbReference type="SMART" id="SM00091">
    <property type="entry name" value="PAS"/>
    <property type="match status" value="1"/>
</dbReference>
<keyword evidence="6" id="KW-0285">Flavoprotein</keyword>
<keyword evidence="4" id="KW-0597">Phosphoprotein</keyword>
<evidence type="ECO:0000256" key="6">
    <source>
        <dbReference type="ARBA" id="ARBA00022630"/>
    </source>
</evidence>
<keyword evidence="3" id="KW-0600">Photoreceptor protein</keyword>
<dbReference type="SUPFAM" id="SSF55785">
    <property type="entry name" value="PYP-like sensor domain (PAS domain)"/>
    <property type="match status" value="1"/>
</dbReference>
<evidence type="ECO:0000259" key="17">
    <source>
        <dbReference type="PROSITE" id="PS50113"/>
    </source>
</evidence>
<evidence type="ECO:0000256" key="9">
    <source>
        <dbReference type="ARBA" id="ARBA00022737"/>
    </source>
</evidence>
<dbReference type="Pfam" id="PF08447">
    <property type="entry name" value="PAS_3"/>
    <property type="match status" value="1"/>
</dbReference>
<gene>
    <name evidence="18" type="ORF">ACFO5X_18015</name>
</gene>